<dbReference type="Pfam" id="PF07679">
    <property type="entry name" value="I-set"/>
    <property type="match status" value="1"/>
</dbReference>
<dbReference type="EMBL" id="CAJFCJ010000011">
    <property type="protein sequence ID" value="CAD5119736.1"/>
    <property type="molecule type" value="Genomic_DNA"/>
</dbReference>
<dbReference type="OrthoDB" id="5970915at2759"/>
<keyword evidence="6" id="KW-0472">Membrane</keyword>
<dbReference type="InterPro" id="IPR013098">
    <property type="entry name" value="Ig_I-set"/>
</dbReference>
<dbReference type="SMART" id="SM00408">
    <property type="entry name" value="IGc2"/>
    <property type="match status" value="1"/>
</dbReference>
<evidence type="ECO:0000256" key="3">
    <source>
        <dbReference type="ARBA" id="ARBA00023157"/>
    </source>
</evidence>
<dbReference type="PANTHER" id="PTHR12231">
    <property type="entry name" value="CTX-RELATED TYPE I TRANSMEMBRANE PROTEIN"/>
    <property type="match status" value="1"/>
</dbReference>
<dbReference type="InterPro" id="IPR003599">
    <property type="entry name" value="Ig_sub"/>
</dbReference>
<protein>
    <submittedName>
        <fullName evidence="8">DgyrCDS8332</fullName>
    </submittedName>
</protein>
<dbReference type="FunFam" id="2.60.40.10:FF:000032">
    <property type="entry name" value="palladin isoform X1"/>
    <property type="match status" value="1"/>
</dbReference>
<dbReference type="Proteomes" id="UP000549394">
    <property type="component" value="Unassembled WGS sequence"/>
</dbReference>
<keyword evidence="6" id="KW-0812">Transmembrane</keyword>
<dbReference type="SUPFAM" id="SSF48726">
    <property type="entry name" value="Immunoglobulin"/>
    <property type="match status" value="2"/>
</dbReference>
<dbReference type="PANTHER" id="PTHR12231:SF253">
    <property type="entry name" value="DPR-INTERACTING PROTEIN ETA, ISOFORM B-RELATED"/>
    <property type="match status" value="1"/>
</dbReference>
<dbReference type="InterPro" id="IPR051170">
    <property type="entry name" value="Neural/epithelial_adhesion"/>
</dbReference>
<evidence type="ECO:0000256" key="4">
    <source>
        <dbReference type="ARBA" id="ARBA00023319"/>
    </source>
</evidence>
<keyword evidence="1" id="KW-0732">Signal</keyword>
<keyword evidence="4" id="KW-0393">Immunoglobulin domain</keyword>
<dbReference type="InterPro" id="IPR036179">
    <property type="entry name" value="Ig-like_dom_sf"/>
</dbReference>
<dbReference type="InterPro" id="IPR003598">
    <property type="entry name" value="Ig_sub2"/>
</dbReference>
<feature type="transmembrane region" description="Helical" evidence="6">
    <location>
        <begin position="273"/>
        <end position="294"/>
    </location>
</feature>
<proteinExistence type="predicted"/>
<dbReference type="Gene3D" id="2.60.40.10">
    <property type="entry name" value="Immunoglobulins"/>
    <property type="match status" value="2"/>
</dbReference>
<dbReference type="InterPro" id="IPR013783">
    <property type="entry name" value="Ig-like_fold"/>
</dbReference>
<dbReference type="PROSITE" id="PS50835">
    <property type="entry name" value="IG_LIKE"/>
    <property type="match status" value="2"/>
</dbReference>
<keyword evidence="2" id="KW-0677">Repeat</keyword>
<evidence type="ECO:0000256" key="1">
    <source>
        <dbReference type="ARBA" id="ARBA00022729"/>
    </source>
</evidence>
<evidence type="ECO:0000313" key="9">
    <source>
        <dbReference type="Proteomes" id="UP000549394"/>
    </source>
</evidence>
<keyword evidence="9" id="KW-1185">Reference proteome</keyword>
<evidence type="ECO:0000313" key="8">
    <source>
        <dbReference type="EMBL" id="CAD5119736.1"/>
    </source>
</evidence>
<reference evidence="8 9" key="1">
    <citation type="submission" date="2020-08" db="EMBL/GenBank/DDBJ databases">
        <authorList>
            <person name="Hejnol A."/>
        </authorList>
    </citation>
    <scope>NUCLEOTIDE SEQUENCE [LARGE SCALE GENOMIC DNA]</scope>
</reference>
<feature type="domain" description="Ig-like" evidence="7">
    <location>
        <begin position="172"/>
        <end position="266"/>
    </location>
</feature>
<dbReference type="InterPro" id="IPR007110">
    <property type="entry name" value="Ig-like_dom"/>
</dbReference>
<evidence type="ECO:0000256" key="2">
    <source>
        <dbReference type="ARBA" id="ARBA00022737"/>
    </source>
</evidence>
<keyword evidence="6" id="KW-1133">Transmembrane helix</keyword>
<organism evidence="8 9">
    <name type="scientific">Dimorphilus gyrociliatus</name>
    <dbReference type="NCBI Taxonomy" id="2664684"/>
    <lineage>
        <taxon>Eukaryota</taxon>
        <taxon>Metazoa</taxon>
        <taxon>Spiralia</taxon>
        <taxon>Lophotrochozoa</taxon>
        <taxon>Annelida</taxon>
        <taxon>Polychaeta</taxon>
        <taxon>Polychaeta incertae sedis</taxon>
        <taxon>Dinophilidae</taxon>
        <taxon>Dimorphilus</taxon>
    </lineage>
</organism>
<name>A0A7I8VTU1_9ANNE</name>
<accession>A0A7I8VTU1</accession>
<feature type="region of interest" description="Disordered" evidence="5">
    <location>
        <begin position="301"/>
        <end position="329"/>
    </location>
</feature>
<evidence type="ECO:0000256" key="5">
    <source>
        <dbReference type="SAM" id="MobiDB-lite"/>
    </source>
</evidence>
<feature type="compositionally biased region" description="Polar residues" evidence="5">
    <location>
        <begin position="316"/>
        <end position="329"/>
    </location>
</feature>
<sequence>MGSTVKEYSLEWLVDDEVVHVTPKTGFEVTQKKISNSVIGELTHVNVDRTYYLECQSKEFKNIRISKLIYVYTMDIQSNYQIPLMEKEKSLVFNCSIGDVSAAKASDLEWRRNGEEIDEYDRKHFYDIKIYNNISSLTIKKPNIRRDSGNFSCLIKIDSGIFQDTIKIESHPYVQFENDRSINLVQGDVLTLQCEIYGYPPPSEIYWVTPKGIKIDKSDDRIMLSSYNVSENATLTIKNVDFDDKGGYLCVASNTHGLHNATITVRVKDRLAALWPFLGICAEVFLLCSIIFLYERSKKKNSPEGVSENEDERRLTNSNDNSQLRQRKL</sequence>
<dbReference type="SMART" id="SM00409">
    <property type="entry name" value="IG"/>
    <property type="match status" value="1"/>
</dbReference>
<feature type="domain" description="Ig-like" evidence="7">
    <location>
        <begin position="89"/>
        <end position="169"/>
    </location>
</feature>
<dbReference type="AlphaFoldDB" id="A0A7I8VTU1"/>
<gene>
    <name evidence="8" type="ORF">DGYR_LOCUS7928</name>
</gene>
<comment type="caution">
    <text evidence="8">The sequence shown here is derived from an EMBL/GenBank/DDBJ whole genome shotgun (WGS) entry which is preliminary data.</text>
</comment>
<evidence type="ECO:0000259" key="7">
    <source>
        <dbReference type="PROSITE" id="PS50835"/>
    </source>
</evidence>
<evidence type="ECO:0000256" key="6">
    <source>
        <dbReference type="SAM" id="Phobius"/>
    </source>
</evidence>
<keyword evidence="3" id="KW-1015">Disulfide bond</keyword>